<evidence type="ECO:0000313" key="2">
    <source>
        <dbReference type="EMBL" id="NBI07587.1"/>
    </source>
</evidence>
<reference evidence="2 3" key="1">
    <citation type="submission" date="2018-08" db="EMBL/GenBank/DDBJ databases">
        <title>Murine metabolic-syndrome-specific gut microbial biobank.</title>
        <authorList>
            <person name="Liu C."/>
        </authorList>
    </citation>
    <scope>NUCLEOTIDE SEQUENCE [LARGE SCALE GENOMIC DNA]</scope>
    <source>
        <strain evidence="2 3">583</strain>
    </source>
</reference>
<comment type="caution">
    <text evidence="2">The sequence shown here is derived from an EMBL/GenBank/DDBJ whole genome shotgun (WGS) entry which is preliminary data.</text>
</comment>
<name>A0A845QXA9_9CLOT</name>
<evidence type="ECO:0008006" key="4">
    <source>
        <dbReference type="Google" id="ProtNLM"/>
    </source>
</evidence>
<dbReference type="RefSeq" id="WP_160198057.1">
    <property type="nucleotide sequence ID" value="NZ_QXXA01000013.1"/>
</dbReference>
<evidence type="ECO:0000256" key="1">
    <source>
        <dbReference type="SAM" id="Phobius"/>
    </source>
</evidence>
<accession>A0A845QXA9</accession>
<keyword evidence="1" id="KW-1133">Transmembrane helix</keyword>
<keyword evidence="1" id="KW-0472">Membrane</keyword>
<dbReference type="Proteomes" id="UP000467132">
    <property type="component" value="Unassembled WGS sequence"/>
</dbReference>
<feature type="transmembrane region" description="Helical" evidence="1">
    <location>
        <begin position="79"/>
        <end position="100"/>
    </location>
</feature>
<feature type="transmembrane region" description="Helical" evidence="1">
    <location>
        <begin position="6"/>
        <end position="22"/>
    </location>
</feature>
<feature type="transmembrane region" description="Helical" evidence="1">
    <location>
        <begin position="276"/>
        <end position="300"/>
    </location>
</feature>
<feature type="transmembrane region" description="Helical" evidence="1">
    <location>
        <begin position="251"/>
        <end position="270"/>
    </location>
</feature>
<protein>
    <recommendedName>
        <fullName evidence="4">Flp pilus assembly protein TadB</fullName>
    </recommendedName>
</protein>
<keyword evidence="1" id="KW-0812">Transmembrane</keyword>
<dbReference type="AlphaFoldDB" id="A0A845QXA9"/>
<dbReference type="EMBL" id="QXXA01000013">
    <property type="protein sequence ID" value="NBI07587.1"/>
    <property type="molecule type" value="Genomic_DNA"/>
</dbReference>
<feature type="transmembrane region" description="Helical" evidence="1">
    <location>
        <begin position="106"/>
        <end position="128"/>
    </location>
</feature>
<organism evidence="2 3">
    <name type="scientific">Senegalia massiliensis</name>
    <dbReference type="NCBI Taxonomy" id="1720316"/>
    <lineage>
        <taxon>Bacteria</taxon>
        <taxon>Bacillati</taxon>
        <taxon>Bacillota</taxon>
        <taxon>Clostridia</taxon>
        <taxon>Eubacteriales</taxon>
        <taxon>Clostridiaceae</taxon>
        <taxon>Senegalia</taxon>
    </lineage>
</organism>
<sequence length="308" mass="36292">MLYVIPLSIPIILFIIELMGHRKRKLRVARKKKFTINFRRISFITDKLFKKNEYIYNLRSKYAMKISVISDMKRDQVNIIAEGFITISFLATLILVIFLFTIMNMWLSILIIGMVFIFFIHYSFNLYLNLRLKKIHRQFPIAVQKFTDIYLTNKNIKATLNECYIDMPNEISYVFERLARRLSSEYEYKKYFREFADSLKYVWAYAFAELLVMSYEGSGDISDELLFLNDLINDDIHDMEESKSELTSTKLTFLILTLSTLGVFLFNIFINDIAKFLYLYTTAGNGIITMWVISVAIGIFTSTLIEKI</sequence>
<keyword evidence="3" id="KW-1185">Reference proteome</keyword>
<evidence type="ECO:0000313" key="3">
    <source>
        <dbReference type="Proteomes" id="UP000467132"/>
    </source>
</evidence>
<gene>
    <name evidence="2" type="ORF">D3Z33_12065</name>
</gene>
<proteinExistence type="predicted"/>